<protein>
    <submittedName>
        <fullName evidence="2">Uncharacterized protein</fullName>
    </submittedName>
</protein>
<reference evidence="2" key="1">
    <citation type="submission" date="2022-07" db="EMBL/GenBank/DDBJ databases">
        <title>Complete Genome Sequence of the Radioresistant Bacterium Deinococcus aetherius ST0316, Isolated from the Air Dust collected in Lower Stratosphere above Japan.</title>
        <authorList>
            <person name="Satoh K."/>
            <person name="Hagiwara K."/>
            <person name="Katsumata K."/>
            <person name="Kubo A."/>
            <person name="Yokobori S."/>
            <person name="Yamagishi A."/>
            <person name="Oono Y."/>
            <person name="Narumi I."/>
        </authorList>
    </citation>
    <scope>NUCLEOTIDE SEQUENCE</scope>
    <source>
        <strain evidence="2">ST0316</strain>
    </source>
</reference>
<name>A0ABM8AA52_9DEIO</name>
<feature type="region of interest" description="Disordered" evidence="1">
    <location>
        <begin position="1"/>
        <end position="70"/>
    </location>
</feature>
<accession>A0ABM8AA52</accession>
<evidence type="ECO:0000313" key="2">
    <source>
        <dbReference type="EMBL" id="BDP40491.1"/>
    </source>
</evidence>
<dbReference type="EMBL" id="AP026560">
    <property type="protein sequence ID" value="BDP40491.1"/>
    <property type="molecule type" value="Genomic_DNA"/>
</dbReference>
<keyword evidence="3" id="KW-1185">Reference proteome</keyword>
<dbReference type="Proteomes" id="UP001064971">
    <property type="component" value="Chromosome"/>
</dbReference>
<sequence length="70" mass="7753">MKVVHPRLVPDDQPRRPVPSLSTGGKAGHEALVPPLPAGWLADGRRGDSHTDERHPSTPEQFDAALERWR</sequence>
<feature type="compositionally biased region" description="Basic and acidic residues" evidence="1">
    <location>
        <begin position="43"/>
        <end position="57"/>
    </location>
</feature>
<dbReference type="RefSeq" id="WP_264776339.1">
    <property type="nucleotide sequence ID" value="NZ_AP026560.1"/>
</dbReference>
<evidence type="ECO:0000313" key="3">
    <source>
        <dbReference type="Proteomes" id="UP001064971"/>
    </source>
</evidence>
<evidence type="ECO:0000256" key="1">
    <source>
        <dbReference type="SAM" id="MobiDB-lite"/>
    </source>
</evidence>
<gene>
    <name evidence="2" type="ORF">DAETH_04600</name>
</gene>
<organism evidence="2 3">
    <name type="scientific">Deinococcus aetherius</name>
    <dbReference type="NCBI Taxonomy" id="200252"/>
    <lineage>
        <taxon>Bacteria</taxon>
        <taxon>Thermotogati</taxon>
        <taxon>Deinococcota</taxon>
        <taxon>Deinococci</taxon>
        <taxon>Deinococcales</taxon>
        <taxon>Deinococcaceae</taxon>
        <taxon>Deinococcus</taxon>
    </lineage>
</organism>
<proteinExistence type="predicted"/>